<dbReference type="EMBL" id="JAKZFC010000001">
    <property type="protein sequence ID" value="MCH7321058.1"/>
    <property type="molecule type" value="Genomic_DNA"/>
</dbReference>
<dbReference type="InterPro" id="IPR011330">
    <property type="entry name" value="Glyco_hydro/deAcase_b/a-brl"/>
</dbReference>
<protein>
    <submittedName>
        <fullName evidence="1">DUF2194 domain-containing protein</fullName>
    </submittedName>
</protein>
<reference evidence="1 2" key="1">
    <citation type="submission" date="2022-03" db="EMBL/GenBank/DDBJ databases">
        <authorList>
            <person name="Jo J.-H."/>
            <person name="Im W.-T."/>
        </authorList>
    </citation>
    <scope>NUCLEOTIDE SEQUENCE [LARGE SCALE GENOMIC DNA]</scope>
    <source>
        <strain evidence="1 2">MA9</strain>
    </source>
</reference>
<dbReference type="SUPFAM" id="SSF88713">
    <property type="entry name" value="Glycoside hydrolase/deacetylase"/>
    <property type="match status" value="1"/>
</dbReference>
<evidence type="ECO:0000313" key="1">
    <source>
        <dbReference type="EMBL" id="MCH7321058.1"/>
    </source>
</evidence>
<dbReference type="Gene3D" id="3.20.20.370">
    <property type="entry name" value="Glycoside hydrolase/deacetylase"/>
    <property type="match status" value="1"/>
</dbReference>
<sequence>MNGLLNNKKIFYILILIFLCGVILQLSRSDFILNSVKNELDLTVSSKVLQPTTKHVQAISNAEYCILYNEEYEKLKSNIEKTLQYLKKPYKTYDAELSKVEFNKCPNILLATPYLDDVGTIDEIESFVETGGNLFSMTTLEPDALFEILNRQLGIIDYSDFTTTTGIEVTSNVLIGAKGRVFLEGSLNDSSLNVTIESTIEPAMKNLSGVPLLWKKEFGEGNFIILNLNIAAEKYSRGVIAGMLSMPGDPFIYPIFNSKTFFIDDFPAPIAKGRNEIIYKEFELDLPNFYRNVWWPDMLEASQKFNLVYTGALIESYEDKVTPPFNNSQDIELTYLVGFGRELINSGGEIGYHGYNHQSLTLDSAVSKTFGYNHWQSIDHMKQALREVETYTKKAFPSYTVSSYVPPSNVLSKEARSIIKEALPNLITIASLYSEDITNRSYVQEFEVSEDAIVEMPRISSGYFPTETNEWEIVNAITSLGVLSHFIHPDDVISEDRSKGGWTSMFEEFEQFFGDIHERYPWLHATTATNAALKQASTLNSSVTFEQTEEQIIGHIKPFFSQLDFILRTEKTIKTTKNISYEKIDDNTYLIKATSENFEIIFK</sequence>
<dbReference type="RefSeq" id="WP_241368100.1">
    <property type="nucleotide sequence ID" value="NZ_JAKZFC010000001.1"/>
</dbReference>
<dbReference type="CDD" id="cd10924">
    <property type="entry name" value="CE4_COG4878"/>
    <property type="match status" value="1"/>
</dbReference>
<evidence type="ECO:0000313" key="2">
    <source>
        <dbReference type="Proteomes" id="UP001316087"/>
    </source>
</evidence>
<dbReference type="InterPro" id="IPR018695">
    <property type="entry name" value="DUF2194"/>
</dbReference>
<comment type="caution">
    <text evidence="1">The sequence shown here is derived from an EMBL/GenBank/DDBJ whole genome shotgun (WGS) entry which is preliminary data.</text>
</comment>
<dbReference type="Proteomes" id="UP001316087">
    <property type="component" value="Unassembled WGS sequence"/>
</dbReference>
<dbReference type="Pfam" id="PF09960">
    <property type="entry name" value="DUF2194"/>
    <property type="match status" value="2"/>
</dbReference>
<keyword evidence="2" id="KW-1185">Reference proteome</keyword>
<gene>
    <name evidence="1" type="ORF">LZ480_04065</name>
</gene>
<proteinExistence type="predicted"/>
<organism evidence="1 2">
    <name type="scientific">Solibacillus palustris</name>
    <dbReference type="NCBI Taxonomy" id="2908203"/>
    <lineage>
        <taxon>Bacteria</taxon>
        <taxon>Bacillati</taxon>
        <taxon>Bacillota</taxon>
        <taxon>Bacilli</taxon>
        <taxon>Bacillales</taxon>
        <taxon>Caryophanaceae</taxon>
        <taxon>Solibacillus</taxon>
    </lineage>
</organism>
<accession>A0ABS9UA27</accession>
<name>A0ABS9UA27_9BACL</name>